<dbReference type="InterPro" id="IPR036388">
    <property type="entry name" value="WH-like_DNA-bd_sf"/>
</dbReference>
<evidence type="ECO:0000313" key="6">
    <source>
        <dbReference type="Proteomes" id="UP000515934"/>
    </source>
</evidence>
<dbReference type="InterPro" id="IPR036390">
    <property type="entry name" value="WH_DNA-bd_sf"/>
</dbReference>
<dbReference type="PROSITE" id="PS50949">
    <property type="entry name" value="HTH_GNTR"/>
    <property type="match status" value="1"/>
</dbReference>
<accession>A0A7G9S2D0</accession>
<keyword evidence="6" id="KW-1185">Reference proteome</keyword>
<dbReference type="Gene3D" id="1.20.120.530">
    <property type="entry name" value="GntR ligand-binding domain-like"/>
    <property type="match status" value="1"/>
</dbReference>
<evidence type="ECO:0000313" key="5">
    <source>
        <dbReference type="EMBL" id="QNN62005.1"/>
    </source>
</evidence>
<dbReference type="InterPro" id="IPR008920">
    <property type="entry name" value="TF_FadR/GntR_C"/>
</dbReference>
<dbReference type="AlphaFoldDB" id="A0A7G9S2D0"/>
<evidence type="ECO:0000259" key="4">
    <source>
        <dbReference type="PROSITE" id="PS50949"/>
    </source>
</evidence>
<dbReference type="Pfam" id="PF07729">
    <property type="entry name" value="FCD"/>
    <property type="match status" value="1"/>
</dbReference>
<evidence type="ECO:0000256" key="2">
    <source>
        <dbReference type="ARBA" id="ARBA00023125"/>
    </source>
</evidence>
<dbReference type="Pfam" id="PF00392">
    <property type="entry name" value="GntR"/>
    <property type="match status" value="1"/>
</dbReference>
<proteinExistence type="predicted"/>
<organism evidence="5 6">
    <name type="scientific">Leucobacter denitrificans</name>
    <dbReference type="NCBI Taxonomy" id="683042"/>
    <lineage>
        <taxon>Bacteria</taxon>
        <taxon>Bacillati</taxon>
        <taxon>Actinomycetota</taxon>
        <taxon>Actinomycetes</taxon>
        <taxon>Micrococcales</taxon>
        <taxon>Microbacteriaceae</taxon>
        <taxon>Leucobacter</taxon>
    </lineage>
</organism>
<dbReference type="EMBL" id="CP060716">
    <property type="protein sequence ID" value="QNN62005.1"/>
    <property type="molecule type" value="Genomic_DNA"/>
</dbReference>
<evidence type="ECO:0000256" key="3">
    <source>
        <dbReference type="ARBA" id="ARBA00023163"/>
    </source>
</evidence>
<dbReference type="PANTHER" id="PTHR43537">
    <property type="entry name" value="TRANSCRIPTIONAL REGULATOR, GNTR FAMILY"/>
    <property type="match status" value="1"/>
</dbReference>
<dbReference type="Proteomes" id="UP000515934">
    <property type="component" value="Chromosome"/>
</dbReference>
<dbReference type="PRINTS" id="PR00035">
    <property type="entry name" value="HTHGNTR"/>
</dbReference>
<protein>
    <submittedName>
        <fullName evidence="5">FadR family transcriptional regulator</fullName>
    </submittedName>
</protein>
<dbReference type="InterPro" id="IPR000524">
    <property type="entry name" value="Tscrpt_reg_HTH_GntR"/>
</dbReference>
<dbReference type="KEGG" id="ldn:H9L06_06685"/>
<dbReference type="GO" id="GO:0003677">
    <property type="term" value="F:DNA binding"/>
    <property type="evidence" value="ECO:0007669"/>
    <property type="project" value="UniProtKB-KW"/>
</dbReference>
<keyword evidence="1" id="KW-0805">Transcription regulation</keyword>
<dbReference type="PANTHER" id="PTHR43537:SF47">
    <property type="entry name" value="REGULATORY PROTEIN GNTR HTH"/>
    <property type="match status" value="1"/>
</dbReference>
<feature type="domain" description="HTH gntR-type" evidence="4">
    <location>
        <begin position="7"/>
        <end position="75"/>
    </location>
</feature>
<dbReference type="SUPFAM" id="SSF48008">
    <property type="entry name" value="GntR ligand-binding domain-like"/>
    <property type="match status" value="1"/>
</dbReference>
<keyword evidence="2" id="KW-0238">DNA-binding</keyword>
<evidence type="ECO:0000256" key="1">
    <source>
        <dbReference type="ARBA" id="ARBA00023015"/>
    </source>
</evidence>
<dbReference type="GO" id="GO:0003700">
    <property type="term" value="F:DNA-binding transcription factor activity"/>
    <property type="evidence" value="ECO:0007669"/>
    <property type="project" value="InterPro"/>
</dbReference>
<reference evidence="5 6" key="1">
    <citation type="submission" date="2020-08" db="EMBL/GenBank/DDBJ databases">
        <title>Genome sequence of Leucobacter denitrificans KACC 14055T.</title>
        <authorList>
            <person name="Hyun D.-W."/>
            <person name="Bae J.-W."/>
        </authorList>
    </citation>
    <scope>NUCLEOTIDE SEQUENCE [LARGE SCALE GENOMIC DNA]</scope>
    <source>
        <strain evidence="5 6">KACC 14055</strain>
    </source>
</reference>
<dbReference type="SMART" id="SM00895">
    <property type="entry name" value="FCD"/>
    <property type="match status" value="1"/>
</dbReference>
<dbReference type="SMART" id="SM00345">
    <property type="entry name" value="HTH_GNTR"/>
    <property type="match status" value="1"/>
</dbReference>
<dbReference type="CDD" id="cd07377">
    <property type="entry name" value="WHTH_GntR"/>
    <property type="match status" value="1"/>
</dbReference>
<dbReference type="InterPro" id="IPR011711">
    <property type="entry name" value="GntR_C"/>
</dbReference>
<name>A0A7G9S2D0_9MICO</name>
<gene>
    <name evidence="5" type="ORF">H9L06_06685</name>
</gene>
<keyword evidence="3" id="KW-0804">Transcription</keyword>
<dbReference type="SUPFAM" id="SSF46785">
    <property type="entry name" value="Winged helix' DNA-binding domain"/>
    <property type="match status" value="1"/>
</dbReference>
<dbReference type="Gene3D" id="1.10.10.10">
    <property type="entry name" value="Winged helix-like DNA-binding domain superfamily/Winged helix DNA-binding domain"/>
    <property type="match status" value="1"/>
</dbReference>
<sequence>MQQVQRRSLVDTVVDEMKREIATGNWQVGDRIPSEAELTAQLGVSRPSVREAVRSLVQLGLLETRQGDGTYVVATDATQVALRRALHTADRREVILVRKALDALAAGAAAEQRSDADLEFLAAQLRARSAAIRDGDVATFTDADVAFHLGVARISGNRLLSDIYASFDHSLRESITDASCLARGDDPDRADQHETLYQAIAAGDPEAARNAALGVLDQQERLLDASE</sequence>
<dbReference type="RefSeq" id="WP_187554476.1">
    <property type="nucleotide sequence ID" value="NZ_CP060716.1"/>
</dbReference>